<proteinExistence type="predicted"/>
<dbReference type="Proteomes" id="UP000214975">
    <property type="component" value="Chromosome"/>
</dbReference>
<evidence type="ECO:0000313" key="2">
    <source>
        <dbReference type="EMBL" id="AST56784.1"/>
    </source>
</evidence>
<gene>
    <name evidence="2" type="ORF">Thert_00611</name>
</gene>
<feature type="transmembrane region" description="Helical" evidence="1">
    <location>
        <begin position="12"/>
        <end position="33"/>
    </location>
</feature>
<evidence type="ECO:0000256" key="1">
    <source>
        <dbReference type="SAM" id="Phobius"/>
    </source>
</evidence>
<keyword evidence="1" id="KW-0472">Membrane</keyword>
<reference evidence="2 3" key="1">
    <citation type="submission" date="2016-08" db="EMBL/GenBank/DDBJ databases">
        <title>A novel genetic cassette of butanologenic Thermoanaerobacterium thermosaccharolyticum that directly convert cellulose to butanol.</title>
        <authorList>
            <person name="Li T."/>
            <person name="He J."/>
        </authorList>
    </citation>
    <scope>NUCLEOTIDE SEQUENCE [LARGE SCALE GENOMIC DNA]</scope>
    <source>
        <strain evidence="2 3">TG57</strain>
    </source>
</reference>
<sequence length="38" mass="4346">MPTEKGAEWFGGGWIWIILIILLIFLFVPGFILEEPKA</sequence>
<keyword evidence="1" id="KW-0812">Transmembrane</keyword>
<organism evidence="2 3">
    <name type="scientific">Thermoanaerobacterium thermosaccharolyticum</name>
    <name type="common">Clostridium thermosaccharolyticum</name>
    <dbReference type="NCBI Taxonomy" id="1517"/>
    <lineage>
        <taxon>Bacteria</taxon>
        <taxon>Bacillati</taxon>
        <taxon>Bacillota</taxon>
        <taxon>Clostridia</taxon>
        <taxon>Thermoanaerobacterales</taxon>
        <taxon>Thermoanaerobacteraceae</taxon>
        <taxon>Thermoanaerobacterium</taxon>
    </lineage>
</organism>
<keyword evidence="1" id="KW-1133">Transmembrane helix</keyword>
<name>A0A223HWW2_THETR</name>
<evidence type="ECO:0000313" key="3">
    <source>
        <dbReference type="Proteomes" id="UP000214975"/>
    </source>
</evidence>
<dbReference type="EMBL" id="CP016893">
    <property type="protein sequence ID" value="AST56784.1"/>
    <property type="molecule type" value="Genomic_DNA"/>
</dbReference>
<accession>A0A223HWW2</accession>
<dbReference type="AlphaFoldDB" id="A0A223HWW2"/>
<protein>
    <submittedName>
        <fullName evidence="2">Uncharacterized protein</fullName>
    </submittedName>
</protein>